<dbReference type="AlphaFoldDB" id="A0A7K3NK99"/>
<reference evidence="1 2" key="1">
    <citation type="submission" date="2020-02" db="EMBL/GenBank/DDBJ databases">
        <title>Comparative genomics of sulfur disproportionating microorganisms.</title>
        <authorList>
            <person name="Ward L.M."/>
            <person name="Bertran E."/>
            <person name="Johnston D.T."/>
        </authorList>
    </citation>
    <scope>NUCLEOTIDE SEQUENCE [LARGE SCALE GENOMIC DNA]</scope>
    <source>
        <strain evidence="1 2">DSM 3696</strain>
    </source>
</reference>
<dbReference type="Proteomes" id="UP000469724">
    <property type="component" value="Unassembled WGS sequence"/>
</dbReference>
<organism evidence="1 2">
    <name type="scientific">Desulfolutivibrio sulfodismutans</name>
    <dbReference type="NCBI Taxonomy" id="63561"/>
    <lineage>
        <taxon>Bacteria</taxon>
        <taxon>Pseudomonadati</taxon>
        <taxon>Thermodesulfobacteriota</taxon>
        <taxon>Desulfovibrionia</taxon>
        <taxon>Desulfovibrionales</taxon>
        <taxon>Desulfovibrionaceae</taxon>
        <taxon>Desulfolutivibrio</taxon>
    </lineage>
</organism>
<evidence type="ECO:0000313" key="1">
    <source>
        <dbReference type="EMBL" id="NDY56624.1"/>
    </source>
</evidence>
<proteinExistence type="predicted"/>
<sequence>MKPIESITCPSCNVEFRREDVPPSHLCPVCGAHLYGSRTAGAESAGTAAAEPDAPPTAAKPPLSLKDWELIAKTLVGLVAAVLIAVSLFTHSAEDEARQKRQAAAKTERAAKTAHLAPGQCVTEGGHFAAVSEELLDRVNTYHSQRDLAAIEKLLASGMVITLAKGKTVYVDYSSRHARIRPPGETAELWTDATAVTCK</sequence>
<comment type="caution">
    <text evidence="1">The sequence shown here is derived from an EMBL/GenBank/DDBJ whole genome shotgun (WGS) entry which is preliminary data.</text>
</comment>
<keyword evidence="2" id="KW-1185">Reference proteome</keyword>
<dbReference type="RefSeq" id="WP_163301678.1">
    <property type="nucleotide sequence ID" value="NZ_JAAGRQ010000024.1"/>
</dbReference>
<gene>
    <name evidence="1" type="ORF">G3N56_07690</name>
</gene>
<evidence type="ECO:0000313" key="2">
    <source>
        <dbReference type="Proteomes" id="UP000469724"/>
    </source>
</evidence>
<name>A0A7K3NK99_9BACT</name>
<dbReference type="EMBL" id="JAAGRQ010000024">
    <property type="protein sequence ID" value="NDY56624.1"/>
    <property type="molecule type" value="Genomic_DNA"/>
</dbReference>
<protein>
    <submittedName>
        <fullName evidence="1">Uncharacterized protein</fullName>
    </submittedName>
</protein>
<accession>A0A7K3NK99</accession>